<dbReference type="AlphaFoldDB" id="A0A6C0ETV2"/>
<sequence>MEENKSVMEKSWDAIKNMNEDFAANILFAMILVVSILALVYHFYLSGLLKRECSFMDSLYSTKNGYIKPLNSSDPNCKYTFKDYYCKTAYNCCSGGDYKNDYVSTCNLINVINQGCRALDFEIYSIGNDPVVATSTSDSDFVKETYNYIMFSDVMKVISDYAFPNTGTANRKANDCLIIHLRIKSTNQAMLQNLADMFKKNYDNLFLGPEYSFENDGHNLGDVPILDLNGRIIVIVDKSCGTAFMENRDFYEYVNMTSSSMFMRALRYYDVINTPDLNELQEYNKRNMTIAMPDKGISPDNPSGIVCRETGSQLVAMRYQSFDVNLEENIAFFDKNGYSFVLKPEKLRYIPITIPTPPPQNPALSYATRTITSDYYKFDI</sequence>
<dbReference type="GO" id="GO:0035556">
    <property type="term" value="P:intracellular signal transduction"/>
    <property type="evidence" value="ECO:0007669"/>
    <property type="project" value="InterPro"/>
</dbReference>
<dbReference type="PROSITE" id="PS50008">
    <property type="entry name" value="PIPLC_Y_DOMAIN"/>
    <property type="match status" value="1"/>
</dbReference>
<keyword evidence="1" id="KW-0812">Transmembrane</keyword>
<keyword evidence="1" id="KW-0472">Membrane</keyword>
<evidence type="ECO:0000256" key="1">
    <source>
        <dbReference type="SAM" id="Phobius"/>
    </source>
</evidence>
<reference evidence="3" key="1">
    <citation type="journal article" date="2020" name="Nature">
        <title>Giant virus diversity and host interactions through global metagenomics.</title>
        <authorList>
            <person name="Schulz F."/>
            <person name="Roux S."/>
            <person name="Paez-Espino D."/>
            <person name="Jungbluth S."/>
            <person name="Walsh D.A."/>
            <person name="Denef V.J."/>
            <person name="McMahon K.D."/>
            <person name="Konstantinidis K.T."/>
            <person name="Eloe-Fadrosh E.A."/>
            <person name="Kyrpides N.C."/>
            <person name="Woyke T."/>
        </authorList>
    </citation>
    <scope>NUCLEOTIDE SEQUENCE</scope>
    <source>
        <strain evidence="3">GVMAG-M-3300009161-30</strain>
    </source>
</reference>
<dbReference type="InterPro" id="IPR017946">
    <property type="entry name" value="PLC-like_Pdiesterase_TIM-brl"/>
</dbReference>
<dbReference type="SMART" id="SM00149">
    <property type="entry name" value="PLCYc"/>
    <property type="match status" value="1"/>
</dbReference>
<dbReference type="GO" id="GO:0006629">
    <property type="term" value="P:lipid metabolic process"/>
    <property type="evidence" value="ECO:0007669"/>
    <property type="project" value="InterPro"/>
</dbReference>
<organism evidence="3">
    <name type="scientific">viral metagenome</name>
    <dbReference type="NCBI Taxonomy" id="1070528"/>
    <lineage>
        <taxon>unclassified sequences</taxon>
        <taxon>metagenomes</taxon>
        <taxon>organismal metagenomes</taxon>
    </lineage>
</organism>
<dbReference type="Pfam" id="PF00388">
    <property type="entry name" value="PI-PLC-X"/>
    <property type="match status" value="1"/>
</dbReference>
<dbReference type="Pfam" id="PF00387">
    <property type="entry name" value="PI-PLC-Y"/>
    <property type="match status" value="1"/>
</dbReference>
<dbReference type="InterPro" id="IPR000909">
    <property type="entry name" value="PLipase_C_PInositol-sp_X_dom"/>
</dbReference>
<dbReference type="PROSITE" id="PS50007">
    <property type="entry name" value="PIPLC_X_DOMAIN"/>
    <property type="match status" value="1"/>
</dbReference>
<dbReference type="InterPro" id="IPR001711">
    <property type="entry name" value="PLipase_C_Pinositol-sp_Y"/>
</dbReference>
<keyword evidence="1" id="KW-1133">Transmembrane helix</keyword>
<feature type="domain" description="PI-PLC Y-box" evidence="2">
    <location>
        <begin position="246"/>
        <end position="348"/>
    </location>
</feature>
<dbReference type="SUPFAM" id="SSF51695">
    <property type="entry name" value="PLC-like phosphodiesterases"/>
    <property type="match status" value="1"/>
</dbReference>
<evidence type="ECO:0000259" key="2">
    <source>
        <dbReference type="PROSITE" id="PS50008"/>
    </source>
</evidence>
<dbReference type="Gene3D" id="3.20.20.190">
    <property type="entry name" value="Phosphatidylinositol (PI) phosphodiesterase"/>
    <property type="match status" value="1"/>
</dbReference>
<dbReference type="GO" id="GO:0004435">
    <property type="term" value="F:phosphatidylinositol-4,5-bisphosphate phospholipase C activity"/>
    <property type="evidence" value="ECO:0007669"/>
    <property type="project" value="InterPro"/>
</dbReference>
<evidence type="ECO:0000313" key="3">
    <source>
        <dbReference type="EMBL" id="QHT32487.1"/>
    </source>
</evidence>
<accession>A0A6C0ETV2</accession>
<feature type="transmembrane region" description="Helical" evidence="1">
    <location>
        <begin position="21"/>
        <end position="44"/>
    </location>
</feature>
<dbReference type="EMBL" id="MN738944">
    <property type="protein sequence ID" value="QHT32487.1"/>
    <property type="molecule type" value="Genomic_DNA"/>
</dbReference>
<proteinExistence type="predicted"/>
<protein>
    <recommendedName>
        <fullName evidence="2">PI-PLC Y-box domain-containing protein</fullName>
    </recommendedName>
</protein>
<name>A0A6C0ETV2_9ZZZZ</name>